<dbReference type="SMART" id="SM00320">
    <property type="entry name" value="WD40"/>
    <property type="match status" value="4"/>
</dbReference>
<evidence type="ECO:0000256" key="7">
    <source>
        <dbReference type="ARBA" id="ARBA00023212"/>
    </source>
</evidence>
<evidence type="ECO:0000256" key="11">
    <source>
        <dbReference type="ARBA" id="ARBA00041557"/>
    </source>
</evidence>
<gene>
    <name evidence="15" type="ORF">TTHERM_00446430</name>
</gene>
<feature type="region of interest" description="Disordered" evidence="14">
    <location>
        <begin position="1"/>
        <end position="171"/>
    </location>
</feature>
<evidence type="ECO:0000256" key="14">
    <source>
        <dbReference type="SAM" id="MobiDB-lite"/>
    </source>
</evidence>
<evidence type="ECO:0000313" key="16">
    <source>
        <dbReference type="Proteomes" id="UP000009168"/>
    </source>
</evidence>
<evidence type="ECO:0000256" key="9">
    <source>
        <dbReference type="ARBA" id="ARBA00024190"/>
    </source>
</evidence>
<dbReference type="KEGG" id="tet:TTHERM_00446430"/>
<dbReference type="Proteomes" id="UP000009168">
    <property type="component" value="Unassembled WGS sequence"/>
</dbReference>
<protein>
    <recommendedName>
        <fullName evidence="10">Dynein axonemal intermediate chain 4</fullName>
    </recommendedName>
    <alternativeName>
        <fullName evidence="11">WD repeat-containing protein 78</fullName>
    </alternativeName>
</protein>
<feature type="compositionally biased region" description="Polar residues" evidence="14">
    <location>
        <begin position="110"/>
        <end position="144"/>
    </location>
</feature>
<dbReference type="GO" id="GO:0045503">
    <property type="term" value="F:dynein light chain binding"/>
    <property type="evidence" value="ECO:0007669"/>
    <property type="project" value="TreeGrafter"/>
</dbReference>
<dbReference type="AlphaFoldDB" id="I7LWZ7"/>
<dbReference type="InterPro" id="IPR050687">
    <property type="entry name" value="Dynein_IC"/>
</dbReference>
<feature type="repeat" description="WD" evidence="12">
    <location>
        <begin position="804"/>
        <end position="842"/>
    </location>
</feature>
<feature type="coiled-coil region" evidence="13">
    <location>
        <begin position="415"/>
        <end position="464"/>
    </location>
</feature>
<feature type="coiled-coil region" evidence="13">
    <location>
        <begin position="288"/>
        <end position="315"/>
    </location>
</feature>
<reference evidence="16" key="1">
    <citation type="journal article" date="2006" name="PLoS Biol.">
        <title>Macronuclear genome sequence of the ciliate Tetrahymena thermophila, a model eukaryote.</title>
        <authorList>
            <person name="Eisen J.A."/>
            <person name="Coyne R.S."/>
            <person name="Wu M."/>
            <person name="Wu D."/>
            <person name="Thiagarajan M."/>
            <person name="Wortman J.R."/>
            <person name="Badger J.H."/>
            <person name="Ren Q."/>
            <person name="Amedeo P."/>
            <person name="Jones K.M."/>
            <person name="Tallon L.J."/>
            <person name="Delcher A.L."/>
            <person name="Salzberg S.L."/>
            <person name="Silva J.C."/>
            <person name="Haas B.J."/>
            <person name="Majoros W.H."/>
            <person name="Farzad M."/>
            <person name="Carlton J.M."/>
            <person name="Smith R.K. Jr."/>
            <person name="Garg J."/>
            <person name="Pearlman R.E."/>
            <person name="Karrer K.M."/>
            <person name="Sun L."/>
            <person name="Manning G."/>
            <person name="Elde N.C."/>
            <person name="Turkewitz A.P."/>
            <person name="Asai D.J."/>
            <person name="Wilkes D.E."/>
            <person name="Wang Y."/>
            <person name="Cai H."/>
            <person name="Collins K."/>
            <person name="Stewart B.A."/>
            <person name="Lee S.R."/>
            <person name="Wilamowska K."/>
            <person name="Weinberg Z."/>
            <person name="Ruzzo W.L."/>
            <person name="Wloga D."/>
            <person name="Gaertig J."/>
            <person name="Frankel J."/>
            <person name="Tsao C.-C."/>
            <person name="Gorovsky M.A."/>
            <person name="Keeling P.J."/>
            <person name="Waller R.F."/>
            <person name="Patron N.J."/>
            <person name="Cherry J.M."/>
            <person name="Stover N.A."/>
            <person name="Krieger C.J."/>
            <person name="del Toro C."/>
            <person name="Ryder H.F."/>
            <person name="Williamson S.C."/>
            <person name="Barbeau R.A."/>
            <person name="Hamilton E.P."/>
            <person name="Orias E."/>
        </authorList>
    </citation>
    <scope>NUCLEOTIDE SEQUENCE [LARGE SCALE GENOMIC DNA]</scope>
    <source>
        <strain evidence="16">SB210</strain>
    </source>
</reference>
<evidence type="ECO:0000256" key="1">
    <source>
        <dbReference type="ARBA" id="ARBA00004611"/>
    </source>
</evidence>
<evidence type="ECO:0000256" key="3">
    <source>
        <dbReference type="ARBA" id="ARBA00022574"/>
    </source>
</evidence>
<dbReference type="InterPro" id="IPR015943">
    <property type="entry name" value="WD40/YVTN_repeat-like_dom_sf"/>
</dbReference>
<dbReference type="SUPFAM" id="SSF50978">
    <property type="entry name" value="WD40 repeat-like"/>
    <property type="match status" value="1"/>
</dbReference>
<sequence length="919" mass="105179">MDASTLRAGTTRANMQMSSKAGLKSGPTMAGKKLAGGTTRLPQGSKSSKQAGQSKMKTTGSERDNEYVMEGNVNVTPKRLITQQMKELAQEFQKHEQEQAEKQKKLKQSFKPQTSLLESSMRSAQQSVDKSSGSENKTSSANIKESSMMDSSRRSEIYSESEEESRLKEEREKKAKKAKQLSEDDKEKDVIINLQESETEILLYIPSSLVSSSSVQINQNQIRDENTKNPTAIILERNQKYEQHCQDIIGSDKFSKRAAQTFKYAPKQQQQQSNRIERAEKGVFAAVWDLYDAQLQEQYNEYEQLQNEIQKNIDLELKKALKNPFCLLPLDVKSINLHSRAEVPGDTRLLTEKMSSKTYKPGHTASVNNNTLNPSQDDTGPRDSSFSNLKDVSGTKLKRQFESQNLVTKSYGGNKVHHEQMLKQHKETLEILKKEEQKLIEQRLEKVKNQINEEEQKIISSDSLSTYLKYVDRILNQNTYHKQYILYRNYPEVKIHKRADDEGNKRFNNMRIKRMKQGNNEDEDEEKEKKKEVLEFLFKFNCDITQDRTVSCADWNPVNKDLLACTYGELDLNVNRQGMVMFWTLKNPSYPERIIKTKSRLTSCKFSEMNPNLLATGSYDGIVAIYDIRKKGNQPILCNDQTEGKHSDAIWELNWIGKGNKGNEKGESLVSISSDGRIVEWNMKKELENTELMSLKKTQNPSSKEQANEGTNFRQAAGFSMDFIRGEYSTYLAATDDGPIHRCSKNYSGQYLESYFGHTGPVYRVRFNPFWSDIFLSCSADWSCRLWNIKEEQPLSTFQSLDLQDEVMDVEWSPNCSTLFASVAKDGRMELWDLTKNNMLDPFASIIPKNNEPPFPPKTMVRFAQSAPVIITGDIAGDLNVYRLHGYEDSDPKVQHDRLLKLLYPSGYTKGVKDTTEVE</sequence>
<keyword evidence="16" id="KW-1185">Reference proteome</keyword>
<dbReference type="GO" id="GO:0005858">
    <property type="term" value="C:axonemal dynein complex"/>
    <property type="evidence" value="ECO:0007669"/>
    <property type="project" value="TreeGrafter"/>
</dbReference>
<dbReference type="OMA" id="RLTSCKF"/>
<dbReference type="PANTHER" id="PTHR12442:SF12">
    <property type="entry name" value="DYNEIN AXONEMAL INTERMEDIATE CHAIN 4"/>
    <property type="match status" value="1"/>
</dbReference>
<dbReference type="GeneID" id="7831339"/>
<dbReference type="FunFam" id="2.130.10.10:FF:001248">
    <property type="entry name" value="WD repeat domain 78"/>
    <property type="match status" value="1"/>
</dbReference>
<dbReference type="Gene3D" id="2.130.10.10">
    <property type="entry name" value="YVTN repeat-like/Quinoprotein amine dehydrogenase"/>
    <property type="match status" value="2"/>
</dbReference>
<dbReference type="PROSITE" id="PS50294">
    <property type="entry name" value="WD_REPEATS_REGION"/>
    <property type="match status" value="1"/>
</dbReference>
<dbReference type="GO" id="GO:0120293">
    <property type="term" value="C:dynein axonemal particle"/>
    <property type="evidence" value="ECO:0007669"/>
    <property type="project" value="UniProtKB-SubCell"/>
</dbReference>
<comment type="subcellular location">
    <subcellularLocation>
        <location evidence="1">Cytoplasm</location>
        <location evidence="1">Cytoskeleton</location>
        <location evidence="1">Flagellum axoneme</location>
    </subcellularLocation>
    <subcellularLocation>
        <location evidence="9">Dynein axonemal particle</location>
    </subcellularLocation>
</comment>
<dbReference type="RefSeq" id="XP_001023406.1">
    <property type="nucleotide sequence ID" value="XM_001023406.3"/>
</dbReference>
<name>I7LWZ7_TETTS</name>
<dbReference type="Pfam" id="PF00400">
    <property type="entry name" value="WD40"/>
    <property type="match status" value="3"/>
</dbReference>
<feature type="compositionally biased region" description="Basic and acidic residues" evidence="14">
    <location>
        <begin position="88"/>
        <end position="103"/>
    </location>
</feature>
<accession>I7LWZ7</accession>
<dbReference type="InterPro" id="IPR036322">
    <property type="entry name" value="WD40_repeat_dom_sf"/>
</dbReference>
<dbReference type="InterPro" id="IPR001680">
    <property type="entry name" value="WD40_rpt"/>
</dbReference>
<evidence type="ECO:0000256" key="8">
    <source>
        <dbReference type="ARBA" id="ARBA00023273"/>
    </source>
</evidence>
<keyword evidence="4" id="KW-0677">Repeat</keyword>
<feature type="region of interest" description="Disordered" evidence="14">
    <location>
        <begin position="355"/>
        <end position="390"/>
    </location>
</feature>
<dbReference type="InParanoid" id="I7LWZ7"/>
<evidence type="ECO:0000256" key="5">
    <source>
        <dbReference type="ARBA" id="ARBA00022846"/>
    </source>
</evidence>
<keyword evidence="2" id="KW-0963">Cytoplasm</keyword>
<keyword evidence="8" id="KW-0966">Cell projection</keyword>
<organism evidence="15 16">
    <name type="scientific">Tetrahymena thermophila (strain SB210)</name>
    <dbReference type="NCBI Taxonomy" id="312017"/>
    <lineage>
        <taxon>Eukaryota</taxon>
        <taxon>Sar</taxon>
        <taxon>Alveolata</taxon>
        <taxon>Ciliophora</taxon>
        <taxon>Intramacronucleata</taxon>
        <taxon>Oligohymenophorea</taxon>
        <taxon>Hymenostomatida</taxon>
        <taxon>Tetrahymenina</taxon>
        <taxon>Tetrahymenidae</taxon>
        <taxon>Tetrahymena</taxon>
    </lineage>
</organism>
<feature type="compositionally biased region" description="Polar residues" evidence="14">
    <location>
        <begin position="365"/>
        <end position="390"/>
    </location>
</feature>
<evidence type="ECO:0000256" key="13">
    <source>
        <dbReference type="SAM" id="Coils"/>
    </source>
</evidence>
<dbReference type="HOGENOM" id="CLU_015820_0_0_1"/>
<dbReference type="PROSITE" id="PS50082">
    <property type="entry name" value="WD_REPEATS_2"/>
    <property type="match status" value="2"/>
</dbReference>
<keyword evidence="5" id="KW-0282">Flagellum</keyword>
<dbReference type="GO" id="GO:0003341">
    <property type="term" value="P:cilium movement"/>
    <property type="evidence" value="ECO:0007669"/>
    <property type="project" value="TreeGrafter"/>
</dbReference>
<keyword evidence="3 12" id="KW-0853">WD repeat</keyword>
<feature type="compositionally biased region" description="Low complexity" evidence="14">
    <location>
        <begin position="43"/>
        <end position="57"/>
    </location>
</feature>
<dbReference type="PANTHER" id="PTHR12442">
    <property type="entry name" value="DYNEIN INTERMEDIATE CHAIN"/>
    <property type="match status" value="1"/>
</dbReference>
<feature type="repeat" description="WD" evidence="12">
    <location>
        <begin position="755"/>
        <end position="797"/>
    </location>
</feature>
<feature type="compositionally biased region" description="Polar residues" evidence="14">
    <location>
        <begin position="7"/>
        <end position="19"/>
    </location>
</feature>
<evidence type="ECO:0000256" key="12">
    <source>
        <dbReference type="PROSITE-ProRule" id="PRU00221"/>
    </source>
</evidence>
<dbReference type="GO" id="GO:0045504">
    <property type="term" value="F:dynein heavy chain binding"/>
    <property type="evidence" value="ECO:0007669"/>
    <property type="project" value="TreeGrafter"/>
</dbReference>
<evidence type="ECO:0000313" key="15">
    <source>
        <dbReference type="EMBL" id="EAS03161.1"/>
    </source>
</evidence>
<evidence type="ECO:0000256" key="6">
    <source>
        <dbReference type="ARBA" id="ARBA00023069"/>
    </source>
</evidence>
<dbReference type="OrthoDB" id="366230at2759"/>
<dbReference type="STRING" id="312017.I7LWZ7"/>
<evidence type="ECO:0000256" key="2">
    <source>
        <dbReference type="ARBA" id="ARBA00022490"/>
    </source>
</evidence>
<keyword evidence="6" id="KW-0969">Cilium</keyword>
<proteinExistence type="predicted"/>
<keyword evidence="13" id="KW-0175">Coiled coil</keyword>
<evidence type="ECO:0000256" key="10">
    <source>
        <dbReference type="ARBA" id="ARBA00040002"/>
    </source>
</evidence>
<dbReference type="eggNOG" id="KOG1587">
    <property type="taxonomic scope" value="Eukaryota"/>
</dbReference>
<keyword evidence="7" id="KW-0206">Cytoskeleton</keyword>
<evidence type="ECO:0000256" key="4">
    <source>
        <dbReference type="ARBA" id="ARBA00022737"/>
    </source>
</evidence>
<dbReference type="EMBL" id="GG662504">
    <property type="protein sequence ID" value="EAS03161.1"/>
    <property type="molecule type" value="Genomic_DNA"/>
</dbReference>